<keyword evidence="2" id="KW-1185">Reference proteome</keyword>
<dbReference type="EMBL" id="MWPR01000023">
    <property type="protein sequence ID" value="ORJ49429.1"/>
    <property type="molecule type" value="Genomic_DNA"/>
</dbReference>
<dbReference type="Proteomes" id="UP000192521">
    <property type="component" value="Unassembled WGS sequence"/>
</dbReference>
<keyword evidence="1" id="KW-0614">Plasmid</keyword>
<comment type="caution">
    <text evidence="1">The sequence shown here is derived from an EMBL/GenBank/DDBJ whole genome shotgun (WGS) entry which is preliminary data.</text>
</comment>
<evidence type="ECO:0000313" key="2">
    <source>
        <dbReference type="Proteomes" id="UP000192521"/>
    </source>
</evidence>
<proteinExistence type="predicted"/>
<organism evidence="1 2">
    <name type="scientific">Kluyvera intermedia</name>
    <name type="common">Enterobacter intermedius</name>
    <dbReference type="NCBI Taxonomy" id="61648"/>
    <lineage>
        <taxon>Bacteria</taxon>
        <taxon>Pseudomonadati</taxon>
        <taxon>Pseudomonadota</taxon>
        <taxon>Gammaproteobacteria</taxon>
        <taxon>Enterobacterales</taxon>
        <taxon>Enterobacteriaceae</taxon>
        <taxon>Kluyvera</taxon>
    </lineage>
</organism>
<protein>
    <submittedName>
        <fullName evidence="1">Uncharacterized protein</fullName>
    </submittedName>
</protein>
<evidence type="ECO:0000313" key="1">
    <source>
        <dbReference type="EMBL" id="ORJ49429.1"/>
    </source>
</evidence>
<gene>
    <name evidence="1" type="ORF">B2M27_15605</name>
</gene>
<name>A0ABX3UD52_KLUIN</name>
<reference evidence="1 2" key="1">
    <citation type="submission" date="2017-02" db="EMBL/GenBank/DDBJ databases">
        <title>Draft genome sequence of a Kluyvera intermedia isolate from a patient with a pancreatic abscess.</title>
        <authorList>
            <person name="Thele R."/>
        </authorList>
    </citation>
    <scope>NUCLEOTIDE SEQUENCE [LARGE SCALE GENOMIC DNA]</scope>
    <source>
        <strain evidence="1 2">FOSA7093</strain>
        <plasmid evidence="1">unnamed2</plasmid>
    </source>
</reference>
<accession>A0ABX3UD52</accession>
<dbReference type="RefSeq" id="WP_085006645.1">
    <property type="nucleotide sequence ID" value="NZ_MWPR01000023.1"/>
</dbReference>
<sequence length="178" mass="20388">MSYINPKNVLSPKSSVRAVRVLEDKQEHSFSIARLRYDGDEKLACRWNGSDEEPSGHPNSRGLPTWFLIPSEMREDIMSGVIRRAKNERPHIFEELELIRNKFSMMEFSGTPITIHPIFNNLTLSDANLLVELISRDEHLKSAKVRVFDLDSDGEKTNDPISQIAGKLHITLYQDPEN</sequence>
<geneLocation type="plasmid" evidence="1">
    <name>unnamed2</name>
</geneLocation>